<name>A0AAW4N4Y8_9BACT</name>
<dbReference type="InterPro" id="IPR058532">
    <property type="entry name" value="YjbR/MT2646/Rv2570-like"/>
</dbReference>
<proteinExistence type="predicted"/>
<dbReference type="Pfam" id="PF04237">
    <property type="entry name" value="YjbR"/>
    <property type="match status" value="1"/>
</dbReference>
<dbReference type="Proteomes" id="UP001196316">
    <property type="component" value="Unassembled WGS sequence"/>
</dbReference>
<organism evidence="1 2">
    <name type="scientific">Segatella copri</name>
    <dbReference type="NCBI Taxonomy" id="165179"/>
    <lineage>
        <taxon>Bacteria</taxon>
        <taxon>Pseudomonadati</taxon>
        <taxon>Bacteroidota</taxon>
        <taxon>Bacteroidia</taxon>
        <taxon>Bacteroidales</taxon>
        <taxon>Prevotellaceae</taxon>
        <taxon>Segatella</taxon>
    </lineage>
</organism>
<dbReference type="EMBL" id="JAHOEP010000005">
    <property type="protein sequence ID" value="MBV3407329.1"/>
    <property type="molecule type" value="Genomic_DNA"/>
</dbReference>
<keyword evidence="1" id="KW-0238">DNA-binding</keyword>
<evidence type="ECO:0000313" key="1">
    <source>
        <dbReference type="EMBL" id="MBV3407329.1"/>
    </source>
</evidence>
<dbReference type="InterPro" id="IPR007351">
    <property type="entry name" value="YjbR"/>
</dbReference>
<reference evidence="1" key="1">
    <citation type="submission" date="2021-06" db="EMBL/GenBank/DDBJ databases">
        <title>Collection of gut derived symbiotic bacterial strains cultured from healthy donors.</title>
        <authorList>
            <person name="Lin H."/>
            <person name="Littmann E."/>
            <person name="Pamer E.G."/>
        </authorList>
    </citation>
    <scope>NUCLEOTIDE SEQUENCE</scope>
    <source>
        <strain evidence="1">MSK.21.60</strain>
    </source>
</reference>
<dbReference type="RefSeq" id="WP_217326145.1">
    <property type="nucleotide sequence ID" value="NZ_JAHOEK010000005.1"/>
</dbReference>
<dbReference type="AlphaFoldDB" id="A0AAW4N4Y8"/>
<dbReference type="GO" id="GO:0003677">
    <property type="term" value="F:DNA binding"/>
    <property type="evidence" value="ECO:0007669"/>
    <property type="project" value="UniProtKB-KW"/>
</dbReference>
<evidence type="ECO:0000313" key="2">
    <source>
        <dbReference type="Proteomes" id="UP001196316"/>
    </source>
</evidence>
<gene>
    <name evidence="1" type="ORF">KSW80_02710</name>
</gene>
<dbReference type="PANTHER" id="PTHR35145:SF1">
    <property type="entry name" value="CYTOPLASMIC PROTEIN"/>
    <property type="match status" value="1"/>
</dbReference>
<dbReference type="PANTHER" id="PTHR35145">
    <property type="entry name" value="CYTOPLASMIC PROTEIN-RELATED"/>
    <property type="match status" value="1"/>
</dbReference>
<sequence length="117" mass="13781">MNIEEVREYCLSLPGTEEAMPYGNDWLVFRIGGKIYLHIWLEAPIPTIAVKLLPERGEELREKFNAFSPAYHLNKKHWNDIFIEDTFPPEMIQGWIRESYDLVKRKLPKSTLEHLAP</sequence>
<accession>A0AAW4N4Y8</accession>
<protein>
    <submittedName>
        <fullName evidence="1">MmcQ/YjbR family DNA-binding protein</fullName>
    </submittedName>
</protein>
<comment type="caution">
    <text evidence="1">The sequence shown here is derived from an EMBL/GenBank/DDBJ whole genome shotgun (WGS) entry which is preliminary data.</text>
</comment>